<comment type="caution">
    <text evidence="4">The sequence shown here is derived from an EMBL/GenBank/DDBJ whole genome shotgun (WGS) entry which is preliminary data.</text>
</comment>
<keyword evidence="5" id="KW-1185">Reference proteome</keyword>
<proteinExistence type="inferred from homology"/>
<dbReference type="AlphaFoldDB" id="A0A9P3GM79"/>
<evidence type="ECO:0000313" key="4">
    <source>
        <dbReference type="EMBL" id="GJE97581.1"/>
    </source>
</evidence>
<evidence type="ECO:0000256" key="1">
    <source>
        <dbReference type="ARBA" id="ARBA00004685"/>
    </source>
</evidence>
<dbReference type="OrthoDB" id="3687641at2759"/>
<dbReference type="PANTHER" id="PTHR33365:SF4">
    <property type="entry name" value="CYCLOCHLOROTINE BIOSYNTHESIS PROTEIN O"/>
    <property type="match status" value="1"/>
</dbReference>
<sequence>MAAPSAILLLSVALVLVTVLNVVTTIHYDSRLRALTPPPPKEYTWWGNDHPDQLPIQVGRVGLVWDNPDDWTLLDDDQWGSLFETDGFTKVGPHGRTFQLSMMHQLHCLDVVRVGFVTNRTGFAHHIEHCLRYLRQSVLCCADTTLEEDTPRQDPETGVWLHAASGNDMVHECRDWTAVRRFMNANPADDCADLESCI</sequence>
<protein>
    <recommendedName>
        <fullName evidence="6">Oxidase ustYa</fullName>
    </recommendedName>
</protein>
<dbReference type="Pfam" id="PF11807">
    <property type="entry name" value="UstYa"/>
    <property type="match status" value="1"/>
</dbReference>
<gene>
    <name evidence="4" type="ORF">PsYK624_138020</name>
</gene>
<evidence type="ECO:0000313" key="5">
    <source>
        <dbReference type="Proteomes" id="UP000703269"/>
    </source>
</evidence>
<comment type="similarity">
    <text evidence="2">Belongs to the ustYa family.</text>
</comment>
<keyword evidence="3" id="KW-0732">Signal</keyword>
<organism evidence="4 5">
    <name type="scientific">Phanerochaete sordida</name>
    <dbReference type="NCBI Taxonomy" id="48140"/>
    <lineage>
        <taxon>Eukaryota</taxon>
        <taxon>Fungi</taxon>
        <taxon>Dikarya</taxon>
        <taxon>Basidiomycota</taxon>
        <taxon>Agaricomycotina</taxon>
        <taxon>Agaricomycetes</taxon>
        <taxon>Polyporales</taxon>
        <taxon>Phanerochaetaceae</taxon>
        <taxon>Phanerochaete</taxon>
    </lineage>
</organism>
<evidence type="ECO:0000256" key="3">
    <source>
        <dbReference type="SAM" id="SignalP"/>
    </source>
</evidence>
<feature type="signal peptide" evidence="3">
    <location>
        <begin position="1"/>
        <end position="25"/>
    </location>
</feature>
<dbReference type="Proteomes" id="UP000703269">
    <property type="component" value="Unassembled WGS sequence"/>
</dbReference>
<dbReference type="PANTHER" id="PTHR33365">
    <property type="entry name" value="YALI0B05434P"/>
    <property type="match status" value="1"/>
</dbReference>
<dbReference type="GO" id="GO:0043386">
    <property type="term" value="P:mycotoxin biosynthetic process"/>
    <property type="evidence" value="ECO:0007669"/>
    <property type="project" value="InterPro"/>
</dbReference>
<accession>A0A9P3GM79</accession>
<reference evidence="4 5" key="1">
    <citation type="submission" date="2021-08" db="EMBL/GenBank/DDBJ databases">
        <title>Draft Genome Sequence of Phanerochaete sordida strain YK-624.</title>
        <authorList>
            <person name="Mori T."/>
            <person name="Dohra H."/>
            <person name="Suzuki T."/>
            <person name="Kawagishi H."/>
            <person name="Hirai H."/>
        </authorList>
    </citation>
    <scope>NUCLEOTIDE SEQUENCE [LARGE SCALE GENOMIC DNA]</scope>
    <source>
        <strain evidence="4 5">YK-624</strain>
    </source>
</reference>
<dbReference type="InterPro" id="IPR021765">
    <property type="entry name" value="UstYa-like"/>
</dbReference>
<dbReference type="EMBL" id="BPQB01000074">
    <property type="protein sequence ID" value="GJE97581.1"/>
    <property type="molecule type" value="Genomic_DNA"/>
</dbReference>
<evidence type="ECO:0008006" key="6">
    <source>
        <dbReference type="Google" id="ProtNLM"/>
    </source>
</evidence>
<evidence type="ECO:0000256" key="2">
    <source>
        <dbReference type="ARBA" id="ARBA00035112"/>
    </source>
</evidence>
<comment type="pathway">
    <text evidence="1">Mycotoxin biosynthesis.</text>
</comment>
<feature type="chain" id="PRO_5040330058" description="Oxidase ustYa" evidence="3">
    <location>
        <begin position="26"/>
        <end position="198"/>
    </location>
</feature>
<name>A0A9P3GM79_9APHY</name>